<dbReference type="Pfam" id="PF00271">
    <property type="entry name" value="Helicase_C"/>
    <property type="match status" value="1"/>
</dbReference>
<keyword evidence="2" id="KW-0067">ATP-binding</keyword>
<feature type="domain" description="Helicase ATP-binding" evidence="3">
    <location>
        <begin position="94"/>
        <end position="287"/>
    </location>
</feature>
<dbReference type="GO" id="GO:0005524">
    <property type="term" value="F:ATP binding"/>
    <property type="evidence" value="ECO:0007669"/>
    <property type="project" value="UniProtKB-KW"/>
</dbReference>
<keyword evidence="5" id="KW-0347">Helicase</keyword>
<proteinExistence type="predicted"/>
<dbReference type="InterPro" id="IPR014001">
    <property type="entry name" value="Helicase_ATP-bd"/>
</dbReference>
<evidence type="ECO:0000256" key="2">
    <source>
        <dbReference type="ARBA" id="ARBA00022840"/>
    </source>
</evidence>
<dbReference type="EMBL" id="AQQY01000004">
    <property type="protein sequence ID" value="KCV82348.1"/>
    <property type="molecule type" value="Genomic_DNA"/>
</dbReference>
<dbReference type="Gene3D" id="3.40.50.300">
    <property type="entry name" value="P-loop containing nucleotide triphosphate hydrolases"/>
    <property type="match status" value="2"/>
</dbReference>
<evidence type="ECO:0000259" key="3">
    <source>
        <dbReference type="PROSITE" id="PS51192"/>
    </source>
</evidence>
<keyword evidence="1" id="KW-0547">Nucleotide-binding</keyword>
<dbReference type="PANTHER" id="PTHR47957:SF3">
    <property type="entry name" value="ATP-DEPENDENT HELICASE HRQ1"/>
    <property type="match status" value="1"/>
</dbReference>
<protein>
    <submittedName>
        <fullName evidence="5">DEAD/DEAH box helicase</fullName>
    </submittedName>
</protein>
<dbReference type="PROSITE" id="PS51192">
    <property type="entry name" value="HELICASE_ATP_BIND_1"/>
    <property type="match status" value="1"/>
</dbReference>
<dbReference type="PATRIC" id="fig|1461693.3.peg.1659"/>
<dbReference type="Proteomes" id="UP000024836">
    <property type="component" value="Unassembled WGS sequence"/>
</dbReference>
<sequence length="1725" mass="191099">MKAFEFDQQLIAAYEHFSRSFSAIRAPDLKSEIDAQYDAGKFWPDALLSLNPRFMAGPTVDELVATGDLDDGTGKVFRFGTTPLRFHRHQAEAIAKAKQGKSYVVTTGTGSGKSLCFFVPVVDSIIRARRAGKPRRTTAIIVYPMNALANSQMKEIDKFIAGSGLPDELKPVVKRYTGQESREERERIAANPPDILLTNYMMAELLLTRQDDLDSKVVSNASGLEFIILDELHTYRGRQGADVAVLVRRLRDRCSPDKEPICIGTSATMASEGSDESRALAVAKVASRLFGTDIGPDAVIDESLQRATDDALKTEHVLGSLKTALTQPLPDALDDETLKRHPLSVWAELELGLDDGLELRRKKPIPFEEAVEKLSLASAVDVETCRDYLERFLTRVSLPEHERGGTKDGAFLAFKLHRFISGAGEVFTTLTARPRRILLEGQLEDPEAPGNRLYPTRFCRNCGQEYHVVTKVDDDGSLRFLPRSIDDTPLDTEEDEVAGYLCPVTPGDTDFQFTGELEGYPESWREEKNGIERLRGYRKKRMPVSYVVGADGRHGAGGNDFWFIPGKFAFCLCCHDEPTQGMRERSKLAGLSGEGRSSATTLLVASALEWMNKPGSGVPETKRKLLGFTDNRQDAALQSGHFNDFLFVSLLRGAILRAVISAGSGGLAEDEFGLQVVKALGFTATNKEARQHWLLDSNSGAIIREDAQRSLAKVLAHRVWTDLRRGWRFTNPSLSVLNLIDVNFLGLEEISEDRERFMAIHPALGDLSLEQRQAILKAILSAMLEGLAVQTEALDLTVLDGVAQKSRMLLQAPWAIDQKENPRARSSLVLRAGSKNVVTLREEQTLLRAGPNSRIARLVNRKSILGMKLNKDEYYEFMEGMLAFLSEEGLLVPVELDSDVTGWRLSPSAVRLVPGPALDDETYRGNRYFHDLYTAIASDLGGGRSSYWGLEGREHTAQVSQKQREWREWRFRFEQDDMDHLATSEYRTEIRATGESDRFLPALFCSPTMELGVDISALNAVYLRNVPPTPANYAQRAGRAGRSGQAAVVVTYCASGSPHDQYFFERRNDMVAGVVRPPALDITNEELVRSHLHAVWLAEAKLALSPDIPEILDLHGDKFPLKEDVLAIISKPALVSQARGPMARVLKQILASDGGQTPIWMDDPDEFVLHTAMNAPKEFDRAFDRWRELYSSARAQLAEANKRSEITGLSGADRRKIKAAQMQAQDQIAILEQGKASNGSDFYSYRYLATEGFLPGYNFPRLPLYAFVPGEGKTGSFLSRARFLAISEFGPRSLIYHEGRAYRVLKAKLPPEVRQGDGSELATKDIYICSNCGASHEGEIERCHGCHNHMAGEVPIKKTLRIDNVEAAPTERITANDEERVRQGFDIQTVFSWPKKDGQVQVTNAKFVCGDTSLLALQYANSAEISRLNKGLKRRKDQTVFGFHIDPRSGYWAKSDDEDSDTDVPPDVVKPVRIVPIVRDRKNALLFRFEKPEQYEPETITTVQHALLRGIEVVFQLEEGEILGEPLPARDNRRAILAYEATEGGAGVLTRLIDDGKAINEVAKTALGLMHFENVNAAIAAGDADLLQEKKDGSCVRGCYRCLLSYFNQPDHELIDRSSSEVAQFLIDLARGTISLAAKPTAGTVASPWIEAFSAAGIPQVDTMPASFGGREFEFVWRAFAVAATTADMTAEAEADAMNKGWVVFGLPSVPSEGLPDGFMKNFEG</sequence>
<gene>
    <name evidence="5" type="ORF">ATO10_08157</name>
</gene>
<evidence type="ECO:0000256" key="1">
    <source>
        <dbReference type="ARBA" id="ARBA00022741"/>
    </source>
</evidence>
<dbReference type="PROSITE" id="PS51194">
    <property type="entry name" value="HELICASE_CTER"/>
    <property type="match status" value="1"/>
</dbReference>
<comment type="caution">
    <text evidence="5">The sequence shown here is derived from an EMBL/GenBank/DDBJ whole genome shotgun (WGS) entry which is preliminary data.</text>
</comment>
<organism evidence="5 6">
    <name type="scientific">Actibacterium atlanticum</name>
    <dbReference type="NCBI Taxonomy" id="1461693"/>
    <lineage>
        <taxon>Bacteria</taxon>
        <taxon>Pseudomonadati</taxon>
        <taxon>Pseudomonadota</taxon>
        <taxon>Alphaproteobacteria</taxon>
        <taxon>Rhodobacterales</taxon>
        <taxon>Roseobacteraceae</taxon>
        <taxon>Actibacterium</taxon>
    </lineage>
</organism>
<dbReference type="OrthoDB" id="9815222at2"/>
<keyword evidence="6" id="KW-1185">Reference proteome</keyword>
<dbReference type="InterPro" id="IPR018973">
    <property type="entry name" value="MZB"/>
</dbReference>
<dbReference type="GO" id="GO:0006289">
    <property type="term" value="P:nucleotide-excision repair"/>
    <property type="evidence" value="ECO:0007669"/>
    <property type="project" value="TreeGrafter"/>
</dbReference>
<dbReference type="PANTHER" id="PTHR47957">
    <property type="entry name" value="ATP-DEPENDENT HELICASE HRQ1"/>
    <property type="match status" value="1"/>
</dbReference>
<dbReference type="InterPro" id="IPR001650">
    <property type="entry name" value="Helicase_C-like"/>
</dbReference>
<dbReference type="STRING" id="1461693.ATO10_08157"/>
<dbReference type="Pfam" id="PF00270">
    <property type="entry name" value="DEAD"/>
    <property type="match status" value="1"/>
</dbReference>
<dbReference type="CDD" id="cd17923">
    <property type="entry name" value="DEXHc_Hrq1-like"/>
    <property type="match status" value="1"/>
</dbReference>
<dbReference type="SMART" id="SM00487">
    <property type="entry name" value="DEXDc"/>
    <property type="match status" value="1"/>
</dbReference>
<accession>A0A058ZLD0</accession>
<dbReference type="InterPro" id="IPR011545">
    <property type="entry name" value="DEAD/DEAH_box_helicase_dom"/>
</dbReference>
<evidence type="ECO:0000313" key="6">
    <source>
        <dbReference type="Proteomes" id="UP000024836"/>
    </source>
</evidence>
<keyword evidence="5" id="KW-0378">Hydrolase</keyword>
<evidence type="ECO:0000313" key="5">
    <source>
        <dbReference type="EMBL" id="KCV82348.1"/>
    </source>
</evidence>
<dbReference type="Pfam" id="PF09369">
    <property type="entry name" value="MZB"/>
    <property type="match status" value="1"/>
</dbReference>
<dbReference type="SMART" id="SM00490">
    <property type="entry name" value="HELICc"/>
    <property type="match status" value="1"/>
</dbReference>
<dbReference type="GO" id="GO:0043138">
    <property type="term" value="F:3'-5' DNA helicase activity"/>
    <property type="evidence" value="ECO:0007669"/>
    <property type="project" value="TreeGrafter"/>
</dbReference>
<dbReference type="eggNOG" id="COG1205">
    <property type="taxonomic scope" value="Bacteria"/>
</dbReference>
<dbReference type="eggNOG" id="COG1201">
    <property type="taxonomic scope" value="Bacteria"/>
</dbReference>
<dbReference type="RefSeq" id="WP_035250244.1">
    <property type="nucleotide sequence ID" value="NZ_AQQY01000004.1"/>
</dbReference>
<reference evidence="5 6" key="1">
    <citation type="submission" date="2013-04" db="EMBL/GenBank/DDBJ databases">
        <title>Shimia sp. 22II-S11-Z10 Genome Sequencing.</title>
        <authorList>
            <person name="Lai Q."/>
            <person name="Li G."/>
            <person name="Shao Z."/>
        </authorList>
    </citation>
    <scope>NUCLEOTIDE SEQUENCE [LARGE SCALE GENOMIC DNA]</scope>
    <source>
        <strain evidence="6">22II-S11-Z10</strain>
    </source>
</reference>
<dbReference type="GO" id="GO:0036297">
    <property type="term" value="P:interstrand cross-link repair"/>
    <property type="evidence" value="ECO:0007669"/>
    <property type="project" value="TreeGrafter"/>
</dbReference>
<name>A0A058ZLD0_9RHOB</name>
<dbReference type="GO" id="GO:0003676">
    <property type="term" value="F:nucleic acid binding"/>
    <property type="evidence" value="ECO:0007669"/>
    <property type="project" value="InterPro"/>
</dbReference>
<dbReference type="SUPFAM" id="SSF52540">
    <property type="entry name" value="P-loop containing nucleoside triphosphate hydrolases"/>
    <property type="match status" value="2"/>
</dbReference>
<feature type="domain" description="Helicase C-terminal" evidence="4">
    <location>
        <begin position="928"/>
        <end position="1103"/>
    </location>
</feature>
<evidence type="ECO:0000259" key="4">
    <source>
        <dbReference type="PROSITE" id="PS51194"/>
    </source>
</evidence>
<dbReference type="InterPro" id="IPR027417">
    <property type="entry name" value="P-loop_NTPase"/>
</dbReference>